<evidence type="ECO:0008006" key="3">
    <source>
        <dbReference type="Google" id="ProtNLM"/>
    </source>
</evidence>
<dbReference type="SUPFAM" id="SSF53335">
    <property type="entry name" value="S-adenosyl-L-methionine-dependent methyltransferases"/>
    <property type="match status" value="1"/>
</dbReference>
<dbReference type="EMBL" id="PFVJ01000059">
    <property type="protein sequence ID" value="PJA89704.1"/>
    <property type="molecule type" value="Genomic_DNA"/>
</dbReference>
<dbReference type="Proteomes" id="UP000230843">
    <property type="component" value="Unassembled WGS sequence"/>
</dbReference>
<dbReference type="InterPro" id="IPR029063">
    <property type="entry name" value="SAM-dependent_MTases_sf"/>
</dbReference>
<dbReference type="AlphaFoldDB" id="A0A2M7Z6D0"/>
<evidence type="ECO:0000313" key="1">
    <source>
        <dbReference type="EMBL" id="PJA89704.1"/>
    </source>
</evidence>
<accession>A0A2M7Z6D0</accession>
<evidence type="ECO:0000313" key="2">
    <source>
        <dbReference type="Proteomes" id="UP000230843"/>
    </source>
</evidence>
<dbReference type="InterPro" id="IPR004951">
    <property type="entry name" value="DUF268_CAE_spp"/>
</dbReference>
<sequence length="254" mass="29169">MTKIRKIILQIPFSVIIYLSLRKLKNIPWFIFDYFKFKKLSRGIFSIKVHDFFPALLDKTSKTSFEPHYIYHPAWAARIVKEINPKYHTDISSTLTFVSIISAFIPVKFYDYRPAMLNLSNLESRSADLTNLPFADGSIDSLSCMHVVEHIGLGRYGDPIDPEGDLKAIMELKRVVAPGGSLLFVVPVGRPKIAFNAHRIYSYEQIIQNFSEFDLKDFSLIGDDFKETGIINNSNPDLVKDQDWGCGCFWFIKK</sequence>
<dbReference type="Pfam" id="PF03269">
    <property type="entry name" value="DUF268"/>
    <property type="match status" value="1"/>
</dbReference>
<dbReference type="Gene3D" id="3.40.50.150">
    <property type="entry name" value="Vaccinia Virus protein VP39"/>
    <property type="match status" value="1"/>
</dbReference>
<proteinExistence type="predicted"/>
<name>A0A2M7Z6D0_9BACT</name>
<comment type="caution">
    <text evidence="1">The sequence shown here is derived from an EMBL/GenBank/DDBJ whole genome shotgun (WGS) entry which is preliminary data.</text>
</comment>
<organism evidence="1 2">
    <name type="scientific">Candidatus Magasanikbacteria bacterium CG_4_9_14_3_um_filter_32_9</name>
    <dbReference type="NCBI Taxonomy" id="1974644"/>
    <lineage>
        <taxon>Bacteria</taxon>
        <taxon>Candidatus Magasanikiibacteriota</taxon>
    </lineage>
</organism>
<protein>
    <recommendedName>
        <fullName evidence="3">DUF268 domain-containing protein</fullName>
    </recommendedName>
</protein>
<gene>
    <name evidence="1" type="ORF">CO137_02830</name>
</gene>
<reference evidence="2" key="1">
    <citation type="submission" date="2017-09" db="EMBL/GenBank/DDBJ databases">
        <title>Depth-based differentiation of microbial function through sediment-hosted aquifers and enrichment of novel symbionts in the deep terrestrial subsurface.</title>
        <authorList>
            <person name="Probst A.J."/>
            <person name="Ladd B."/>
            <person name="Jarett J.K."/>
            <person name="Geller-Mcgrath D.E."/>
            <person name="Sieber C.M.K."/>
            <person name="Emerson J.B."/>
            <person name="Anantharaman K."/>
            <person name="Thomas B.C."/>
            <person name="Malmstrom R."/>
            <person name="Stieglmeier M."/>
            <person name="Klingl A."/>
            <person name="Woyke T."/>
            <person name="Ryan C.M."/>
            <person name="Banfield J.F."/>
        </authorList>
    </citation>
    <scope>NUCLEOTIDE SEQUENCE [LARGE SCALE GENOMIC DNA]</scope>
</reference>